<evidence type="ECO:0000313" key="2">
    <source>
        <dbReference type="Proteomes" id="UP000176939"/>
    </source>
</evidence>
<comment type="caution">
    <text evidence="1">The sequence shown here is derived from an EMBL/GenBank/DDBJ whole genome shotgun (WGS) entry which is preliminary data.</text>
</comment>
<dbReference type="Proteomes" id="UP000176939">
    <property type="component" value="Unassembled WGS sequence"/>
</dbReference>
<dbReference type="AlphaFoldDB" id="A0A1F7X2D1"/>
<organism evidence="1 2">
    <name type="scientific">Candidatus Woesebacteria bacterium RBG_13_36_22</name>
    <dbReference type="NCBI Taxonomy" id="1802478"/>
    <lineage>
        <taxon>Bacteria</taxon>
        <taxon>Candidatus Woeseibacteriota</taxon>
    </lineage>
</organism>
<gene>
    <name evidence="1" type="ORF">A2Z67_04905</name>
</gene>
<protein>
    <submittedName>
        <fullName evidence="1">Uncharacterized protein</fullName>
    </submittedName>
</protein>
<name>A0A1F7X2D1_9BACT</name>
<evidence type="ECO:0000313" key="1">
    <source>
        <dbReference type="EMBL" id="OGM09250.1"/>
    </source>
</evidence>
<reference evidence="1 2" key="1">
    <citation type="journal article" date="2016" name="Nat. Commun.">
        <title>Thousands of microbial genomes shed light on interconnected biogeochemical processes in an aquifer system.</title>
        <authorList>
            <person name="Anantharaman K."/>
            <person name="Brown C.T."/>
            <person name="Hug L.A."/>
            <person name="Sharon I."/>
            <person name="Castelle C.J."/>
            <person name="Probst A.J."/>
            <person name="Thomas B.C."/>
            <person name="Singh A."/>
            <person name="Wilkins M.J."/>
            <person name="Karaoz U."/>
            <person name="Brodie E.L."/>
            <person name="Williams K.H."/>
            <person name="Hubbard S.S."/>
            <person name="Banfield J.F."/>
        </authorList>
    </citation>
    <scope>NUCLEOTIDE SEQUENCE [LARGE SCALE GENOMIC DNA]</scope>
</reference>
<dbReference type="EMBL" id="MGFQ01000024">
    <property type="protein sequence ID" value="OGM09250.1"/>
    <property type="molecule type" value="Genomic_DNA"/>
</dbReference>
<accession>A0A1F7X2D1</accession>
<sequence>MMEKTYLLQRLISPLETANPFSFGGGLPNGGIVEELMQKLVKIWSFDYMGSAEFEWGAVPEALEQISKNPYLIAGEMNIQYSVFNGKQVYYICGEEDEEDVKRRINQIARNKLRLREPALMEYDKIKGWLELDNGFLFFVDKNMFDKAVNLFMSRE</sequence>
<proteinExistence type="predicted"/>